<sequence length="75" mass="8231">MQSVYLQSNVKCQLNNTCSLPEGIADVQRTVFPQTAVTAVTTSLFVNSASDWLKCATVACQPCVHYWPIGVLLRL</sequence>
<accession>A0A9N7YTE9</accession>
<keyword evidence="2" id="KW-1185">Reference proteome</keyword>
<gene>
    <name evidence="1" type="ORF">PLEPLA_LOCUS27027</name>
</gene>
<dbReference type="Proteomes" id="UP001153269">
    <property type="component" value="Unassembled WGS sequence"/>
</dbReference>
<name>A0A9N7YTE9_PLEPL</name>
<evidence type="ECO:0000313" key="1">
    <source>
        <dbReference type="EMBL" id="CAB1439205.1"/>
    </source>
</evidence>
<dbReference type="AlphaFoldDB" id="A0A9N7YTE9"/>
<evidence type="ECO:0000313" key="2">
    <source>
        <dbReference type="Proteomes" id="UP001153269"/>
    </source>
</evidence>
<comment type="caution">
    <text evidence="1">The sequence shown here is derived from an EMBL/GenBank/DDBJ whole genome shotgun (WGS) entry which is preliminary data.</text>
</comment>
<reference evidence="1" key="1">
    <citation type="submission" date="2020-03" db="EMBL/GenBank/DDBJ databases">
        <authorList>
            <person name="Weist P."/>
        </authorList>
    </citation>
    <scope>NUCLEOTIDE SEQUENCE</scope>
</reference>
<proteinExistence type="predicted"/>
<organism evidence="1 2">
    <name type="scientific">Pleuronectes platessa</name>
    <name type="common">European plaice</name>
    <dbReference type="NCBI Taxonomy" id="8262"/>
    <lineage>
        <taxon>Eukaryota</taxon>
        <taxon>Metazoa</taxon>
        <taxon>Chordata</taxon>
        <taxon>Craniata</taxon>
        <taxon>Vertebrata</taxon>
        <taxon>Euteleostomi</taxon>
        <taxon>Actinopterygii</taxon>
        <taxon>Neopterygii</taxon>
        <taxon>Teleostei</taxon>
        <taxon>Neoteleostei</taxon>
        <taxon>Acanthomorphata</taxon>
        <taxon>Carangaria</taxon>
        <taxon>Pleuronectiformes</taxon>
        <taxon>Pleuronectoidei</taxon>
        <taxon>Pleuronectidae</taxon>
        <taxon>Pleuronectes</taxon>
    </lineage>
</organism>
<protein>
    <submittedName>
        <fullName evidence="1">Uncharacterized protein</fullName>
    </submittedName>
</protein>
<dbReference type="EMBL" id="CADEAL010002247">
    <property type="protein sequence ID" value="CAB1439205.1"/>
    <property type="molecule type" value="Genomic_DNA"/>
</dbReference>